<dbReference type="InterPro" id="IPR029045">
    <property type="entry name" value="ClpP/crotonase-like_dom_sf"/>
</dbReference>
<dbReference type="HOGENOM" id="CLU_015486_0_2_9"/>
<dbReference type="GO" id="GO:0006633">
    <property type="term" value="P:fatty acid biosynthetic process"/>
    <property type="evidence" value="ECO:0007669"/>
    <property type="project" value="UniProtKB-KW"/>
</dbReference>
<dbReference type="InterPro" id="IPR001095">
    <property type="entry name" value="Acetyl_CoA_COase_a_su"/>
</dbReference>
<keyword evidence="3" id="KW-0444">Lipid biosynthesis</keyword>
<evidence type="ECO:0000313" key="13">
    <source>
        <dbReference type="Proteomes" id="UP000003379"/>
    </source>
</evidence>
<keyword evidence="6" id="KW-0276">Fatty acid metabolism</keyword>
<evidence type="ECO:0000256" key="6">
    <source>
        <dbReference type="ARBA" id="ARBA00022832"/>
    </source>
</evidence>
<comment type="catalytic activity">
    <reaction evidence="10">
        <text>N(6)-carboxybiotinyl-L-lysyl-[protein] + acetyl-CoA = N(6)-biotinyl-L-lysyl-[protein] + malonyl-CoA</text>
        <dbReference type="Rhea" id="RHEA:54728"/>
        <dbReference type="Rhea" id="RHEA-COMP:10505"/>
        <dbReference type="Rhea" id="RHEA-COMP:10506"/>
        <dbReference type="ChEBI" id="CHEBI:57288"/>
        <dbReference type="ChEBI" id="CHEBI:57384"/>
        <dbReference type="ChEBI" id="CHEBI:83144"/>
        <dbReference type="ChEBI" id="CHEBI:83145"/>
        <dbReference type="EC" id="2.1.3.15"/>
    </reaction>
</comment>
<feature type="domain" description="CoA carboxyltransferase C-terminal" evidence="11">
    <location>
        <begin position="1"/>
        <end position="248"/>
    </location>
</feature>
<dbReference type="AlphaFoldDB" id="G9XCW9"/>
<evidence type="ECO:0000256" key="8">
    <source>
        <dbReference type="ARBA" id="ARBA00023098"/>
    </source>
</evidence>
<dbReference type="Pfam" id="PF03255">
    <property type="entry name" value="ACCA"/>
    <property type="match status" value="1"/>
</dbReference>
<evidence type="ECO:0000256" key="4">
    <source>
        <dbReference type="ARBA" id="ARBA00022679"/>
    </source>
</evidence>
<evidence type="ECO:0000256" key="10">
    <source>
        <dbReference type="ARBA" id="ARBA00049152"/>
    </source>
</evidence>
<dbReference type="SUPFAM" id="SSF52096">
    <property type="entry name" value="ClpP/crotonase"/>
    <property type="match status" value="1"/>
</dbReference>
<evidence type="ECO:0000256" key="2">
    <source>
        <dbReference type="ARBA" id="ARBA00011883"/>
    </source>
</evidence>
<evidence type="ECO:0000256" key="7">
    <source>
        <dbReference type="ARBA" id="ARBA00022840"/>
    </source>
</evidence>
<dbReference type="Proteomes" id="UP000003379">
    <property type="component" value="Unassembled WGS sequence"/>
</dbReference>
<evidence type="ECO:0000256" key="9">
    <source>
        <dbReference type="ARBA" id="ARBA00023160"/>
    </source>
</evidence>
<protein>
    <recommendedName>
        <fullName evidence="2">acetyl-CoA carboxytransferase</fullName>
        <ecNumber evidence="2">2.1.3.15</ecNumber>
    </recommendedName>
</protein>
<reference evidence="12 13" key="1">
    <citation type="submission" date="2011-08" db="EMBL/GenBank/DDBJ databases">
        <title>The Genome Sequence of Eubacteriaceae bacterium CM5.</title>
        <authorList>
            <consortium name="The Broad Institute Genome Sequencing Platform"/>
            <person name="Earl A."/>
            <person name="Ward D."/>
            <person name="Feldgarden M."/>
            <person name="Gevers D."/>
            <person name="Sizova M."/>
            <person name="Hazen A."/>
            <person name="Epstein S."/>
            <person name="Young S.K."/>
            <person name="Zeng Q."/>
            <person name="Gargeya S."/>
            <person name="Fitzgerald M."/>
            <person name="Haas B."/>
            <person name="Abouelleil A."/>
            <person name="Alvarado L."/>
            <person name="Arachchi H.M."/>
            <person name="Berlin A."/>
            <person name="Brown A."/>
            <person name="Chapman S.B."/>
            <person name="Chen Z."/>
            <person name="Dunbar C."/>
            <person name="Freedman E."/>
            <person name="Gearin G."/>
            <person name="Gellesch M."/>
            <person name="Goldberg J."/>
            <person name="Griggs A."/>
            <person name="Gujja S."/>
            <person name="Heiman D."/>
            <person name="Howarth C."/>
            <person name="Larson L."/>
            <person name="Lui A."/>
            <person name="MacDonald P.J.P."/>
            <person name="Montmayeur A."/>
            <person name="Murphy C."/>
            <person name="Neiman D."/>
            <person name="Pearson M."/>
            <person name="Priest M."/>
            <person name="Roberts A."/>
            <person name="Saif S."/>
            <person name="Shea T."/>
            <person name="Shenoy N."/>
            <person name="Sisk P."/>
            <person name="Stolte C."/>
            <person name="Sykes S."/>
            <person name="Wortman J."/>
            <person name="Nusbaum C."/>
            <person name="Birren B."/>
        </authorList>
    </citation>
    <scope>NUCLEOTIDE SEQUENCE [LARGE SCALE GENOMIC DNA]</scope>
    <source>
        <strain evidence="12 13">CM5</strain>
    </source>
</reference>
<dbReference type="GO" id="GO:0003989">
    <property type="term" value="F:acetyl-CoA carboxylase activity"/>
    <property type="evidence" value="ECO:0007669"/>
    <property type="project" value="InterPro"/>
</dbReference>
<evidence type="ECO:0000256" key="3">
    <source>
        <dbReference type="ARBA" id="ARBA00022516"/>
    </source>
</evidence>
<dbReference type="EMBL" id="AFZG01000026">
    <property type="protein sequence ID" value="EHL19223.1"/>
    <property type="molecule type" value="Genomic_DNA"/>
</dbReference>
<comment type="pathway">
    <text evidence="1">Lipid metabolism; malonyl-CoA biosynthesis; malonyl-CoA from acetyl-CoA: step 1/1.</text>
</comment>
<dbReference type="PATRIC" id="fig|796940.3.peg.1127"/>
<keyword evidence="7" id="KW-0067">ATP-binding</keyword>
<accession>G9XCW9</accession>
<name>G9XCW9_9FIRM</name>
<keyword evidence="4" id="KW-0808">Transferase</keyword>
<gene>
    <name evidence="12" type="ORF">HMPREF9628_01696</name>
</gene>
<dbReference type="PANTHER" id="PTHR42853">
    <property type="entry name" value="ACETYL-COENZYME A CARBOXYLASE CARBOXYL TRANSFERASE SUBUNIT ALPHA"/>
    <property type="match status" value="1"/>
</dbReference>
<comment type="caution">
    <text evidence="12">The sequence shown here is derived from an EMBL/GenBank/DDBJ whole genome shotgun (WGS) entry which is preliminary data.</text>
</comment>
<dbReference type="GO" id="GO:0005524">
    <property type="term" value="F:ATP binding"/>
    <property type="evidence" value="ECO:0007669"/>
    <property type="project" value="UniProtKB-KW"/>
</dbReference>
<organism evidence="12 13">
    <name type="scientific">Peptoanaerobacter stomatis</name>
    <dbReference type="NCBI Taxonomy" id="796937"/>
    <lineage>
        <taxon>Bacteria</taxon>
        <taxon>Bacillati</taxon>
        <taxon>Bacillota</taxon>
        <taxon>Clostridia</taxon>
        <taxon>Peptostreptococcales</taxon>
        <taxon>Filifactoraceae</taxon>
        <taxon>Peptoanaerobacter</taxon>
    </lineage>
</organism>
<dbReference type="GO" id="GO:2001295">
    <property type="term" value="P:malonyl-CoA biosynthetic process"/>
    <property type="evidence" value="ECO:0007669"/>
    <property type="project" value="UniProtKB-UniPathway"/>
</dbReference>
<dbReference type="RefSeq" id="WP_009529607.1">
    <property type="nucleotide sequence ID" value="NZ_JBQNBP010000018.1"/>
</dbReference>
<evidence type="ECO:0000259" key="11">
    <source>
        <dbReference type="PROSITE" id="PS50989"/>
    </source>
</evidence>
<dbReference type="InterPro" id="IPR011763">
    <property type="entry name" value="COA_CT_C"/>
</dbReference>
<keyword evidence="9" id="KW-0275">Fatty acid biosynthesis</keyword>
<dbReference type="PROSITE" id="PS50989">
    <property type="entry name" value="COA_CT_CTER"/>
    <property type="match status" value="1"/>
</dbReference>
<keyword evidence="8" id="KW-0443">Lipid metabolism</keyword>
<dbReference type="UniPathway" id="UPA00655">
    <property type="reaction ID" value="UER00711"/>
</dbReference>
<dbReference type="EC" id="2.1.3.15" evidence="2"/>
<dbReference type="Gene3D" id="3.90.226.10">
    <property type="entry name" value="2-enoyl-CoA Hydratase, Chain A, domain 1"/>
    <property type="match status" value="1"/>
</dbReference>
<evidence type="ECO:0000313" key="12">
    <source>
        <dbReference type="EMBL" id="EHL19223.1"/>
    </source>
</evidence>
<keyword evidence="5" id="KW-0547">Nucleotide-binding</keyword>
<dbReference type="NCBIfam" id="NF041504">
    <property type="entry name" value="AccA_sub"/>
    <property type="match status" value="1"/>
</dbReference>
<dbReference type="PRINTS" id="PR01069">
    <property type="entry name" value="ACCCTRFRASEA"/>
</dbReference>
<dbReference type="PANTHER" id="PTHR42853:SF3">
    <property type="entry name" value="ACETYL-COENZYME A CARBOXYLASE CARBOXYL TRANSFERASE SUBUNIT ALPHA, CHLOROPLASTIC"/>
    <property type="match status" value="1"/>
</dbReference>
<sequence>MEQMGYIDNSYAYDTVCRARDKERPKAHEFAENIIKKQIILHGDRFFADDPCVFGGIGLFHRIPVTFIGMRKSKEISENIKFNFGMPNPEGYRKAIRLMEQAEKFSRPVITFIDTPGAYPGIGAEERGQGEAIASCIACMSRLTVPTIAVFTGEGGSGGALAFAVANKVIMMENSIYSVLSPEGFATILWKDASRAKEAASIMKLTAKELFDFGVADDIVKEDDWNSEEAKKRNFLRLDRTIQYHLLKLMDMSRENVLKSKKEKFFSMGEINGVRN</sequence>
<evidence type="ECO:0000256" key="1">
    <source>
        <dbReference type="ARBA" id="ARBA00004956"/>
    </source>
</evidence>
<proteinExistence type="predicted"/>
<evidence type="ECO:0000256" key="5">
    <source>
        <dbReference type="ARBA" id="ARBA00022741"/>
    </source>
</evidence>
<dbReference type="GO" id="GO:0009317">
    <property type="term" value="C:acetyl-CoA carboxylase complex"/>
    <property type="evidence" value="ECO:0007669"/>
    <property type="project" value="InterPro"/>
</dbReference>
<dbReference type="STRING" id="796937.HMPREF9630_01448"/>
<dbReference type="GO" id="GO:0016743">
    <property type="term" value="F:carboxyl- or carbamoyltransferase activity"/>
    <property type="evidence" value="ECO:0007669"/>
    <property type="project" value="InterPro"/>
</dbReference>